<gene>
    <name evidence="1" type="ORF">ET996_09760</name>
</gene>
<keyword evidence="2" id="KW-1185">Reference proteome</keyword>
<dbReference type="InterPro" id="IPR054648">
    <property type="entry name" value="TudS-rel"/>
</dbReference>
<sequence length="191" mass="19893">MDIPELTGVSDARGRRIVLMSHCLLNANSQVEGLATWSAIHPVVLALGASGVGIMQLPCPELLGCGMRRWGQTREQLDFPGFRALCDRLADDALASVVEFQRCGYEVLACVGIDGSPSCGVNHSASGAWGGEPEPAAWASTVSVVGSSPEPGLFMAALRTRLDAVGVRLVPAPDASNPAAVAALVTDLTQR</sequence>
<dbReference type="OrthoDB" id="5420310at2"/>
<proteinExistence type="predicted"/>
<dbReference type="EMBL" id="SDMR01000011">
    <property type="protein sequence ID" value="TBT94673.1"/>
    <property type="molecule type" value="Genomic_DNA"/>
</dbReference>
<name>A0A4Q9KJQ9_PROTD</name>
<accession>A0A4Q9KJQ9</accession>
<dbReference type="Proteomes" id="UP000291933">
    <property type="component" value="Unassembled WGS sequence"/>
</dbReference>
<dbReference type="NCBIfam" id="NF045597">
    <property type="entry name" value="TudS_rel_CD3072"/>
    <property type="match status" value="1"/>
</dbReference>
<dbReference type="RefSeq" id="WP_131172375.1">
    <property type="nucleotide sequence ID" value="NZ_FXTL01000011.1"/>
</dbReference>
<comment type="caution">
    <text evidence="1">The sequence shown here is derived from an EMBL/GenBank/DDBJ whole genome shotgun (WGS) entry which is preliminary data.</text>
</comment>
<organism evidence="1 2">
    <name type="scientific">Propioniciclava tarda</name>
    <dbReference type="NCBI Taxonomy" id="433330"/>
    <lineage>
        <taxon>Bacteria</taxon>
        <taxon>Bacillati</taxon>
        <taxon>Actinomycetota</taxon>
        <taxon>Actinomycetes</taxon>
        <taxon>Propionibacteriales</taxon>
        <taxon>Propionibacteriaceae</taxon>
        <taxon>Propioniciclava</taxon>
    </lineage>
</organism>
<reference evidence="1 2" key="1">
    <citation type="submission" date="2019-01" db="EMBL/GenBank/DDBJ databases">
        <title>Lactibacter flavus gen. nov., sp. nov., a novel bacterium of the family Propionibacteriaceae isolated from raw milk and dairy products.</title>
        <authorList>
            <person name="Huptas C."/>
            <person name="Wenning M."/>
            <person name="Breitenwieser F."/>
            <person name="Doll E."/>
            <person name="Von Neubeck M."/>
            <person name="Busse H.-J."/>
            <person name="Scherer S."/>
        </authorList>
    </citation>
    <scope>NUCLEOTIDE SEQUENCE [LARGE SCALE GENOMIC DNA]</scope>
    <source>
        <strain evidence="1 2">DSM 22130</strain>
    </source>
</reference>
<evidence type="ECO:0008006" key="3">
    <source>
        <dbReference type="Google" id="ProtNLM"/>
    </source>
</evidence>
<evidence type="ECO:0000313" key="2">
    <source>
        <dbReference type="Proteomes" id="UP000291933"/>
    </source>
</evidence>
<protein>
    <recommendedName>
        <fullName evidence="3">DUF523 domain-containing protein</fullName>
    </recommendedName>
</protein>
<evidence type="ECO:0000313" key="1">
    <source>
        <dbReference type="EMBL" id="TBT94673.1"/>
    </source>
</evidence>
<dbReference type="AlphaFoldDB" id="A0A4Q9KJQ9"/>